<dbReference type="InterPro" id="IPR018159">
    <property type="entry name" value="Spectrin/alpha-actinin"/>
</dbReference>
<dbReference type="EMBL" id="JAHRIM010000755">
    <property type="protein sequence ID" value="MEQ2258451.1"/>
    <property type="molecule type" value="Genomic_DNA"/>
</dbReference>
<evidence type="ECO:0000313" key="5">
    <source>
        <dbReference type="Proteomes" id="UP001444071"/>
    </source>
</evidence>
<evidence type="ECO:0000313" key="4">
    <source>
        <dbReference type="EMBL" id="MEQ2258451.1"/>
    </source>
</evidence>
<evidence type="ECO:0000256" key="1">
    <source>
        <dbReference type="ARBA" id="ARBA00022737"/>
    </source>
</evidence>
<dbReference type="Proteomes" id="UP001444071">
    <property type="component" value="Unassembled WGS sequence"/>
</dbReference>
<evidence type="ECO:0008006" key="6">
    <source>
        <dbReference type="Google" id="ProtNLM"/>
    </source>
</evidence>
<keyword evidence="2" id="KW-0009">Actin-binding</keyword>
<dbReference type="SUPFAM" id="SSF46966">
    <property type="entry name" value="Spectrin repeat"/>
    <property type="match status" value="3"/>
</dbReference>
<dbReference type="Gene3D" id="1.20.58.60">
    <property type="match status" value="2"/>
</dbReference>
<evidence type="ECO:0000256" key="3">
    <source>
        <dbReference type="SAM" id="Coils"/>
    </source>
</evidence>
<dbReference type="CDD" id="cd00176">
    <property type="entry name" value="SPEC"/>
    <property type="match status" value="1"/>
</dbReference>
<dbReference type="Pfam" id="PF00435">
    <property type="entry name" value="Spectrin"/>
    <property type="match status" value="3"/>
</dbReference>
<dbReference type="SMART" id="SM00150">
    <property type="entry name" value="SPEC"/>
    <property type="match status" value="3"/>
</dbReference>
<keyword evidence="3" id="KW-0175">Coiled coil</keyword>
<proteinExistence type="predicted"/>
<reference evidence="4 5" key="1">
    <citation type="submission" date="2021-06" db="EMBL/GenBank/DDBJ databases">
        <authorList>
            <person name="Palmer J.M."/>
        </authorList>
    </citation>
    <scope>NUCLEOTIDE SEQUENCE [LARGE SCALE GENOMIC DNA]</scope>
    <source>
        <strain evidence="4 5">XR_2019</strain>
        <tissue evidence="4">Muscle</tissue>
    </source>
</reference>
<keyword evidence="1" id="KW-0677">Repeat</keyword>
<comment type="caution">
    <text evidence="4">The sequence shown here is derived from an EMBL/GenBank/DDBJ whole genome shotgun (WGS) entry which is preliminary data.</text>
</comment>
<feature type="non-terminal residue" evidence="4">
    <location>
        <position position="387"/>
    </location>
</feature>
<dbReference type="InterPro" id="IPR002017">
    <property type="entry name" value="Spectrin_repeat"/>
</dbReference>
<organism evidence="4 5">
    <name type="scientific">Xenotaenia resolanae</name>
    <dbReference type="NCBI Taxonomy" id="208358"/>
    <lineage>
        <taxon>Eukaryota</taxon>
        <taxon>Metazoa</taxon>
        <taxon>Chordata</taxon>
        <taxon>Craniata</taxon>
        <taxon>Vertebrata</taxon>
        <taxon>Euteleostomi</taxon>
        <taxon>Actinopterygii</taxon>
        <taxon>Neopterygii</taxon>
        <taxon>Teleostei</taxon>
        <taxon>Neoteleostei</taxon>
        <taxon>Acanthomorphata</taxon>
        <taxon>Ovalentaria</taxon>
        <taxon>Atherinomorphae</taxon>
        <taxon>Cyprinodontiformes</taxon>
        <taxon>Goodeidae</taxon>
        <taxon>Xenotaenia</taxon>
    </lineage>
</organism>
<feature type="coiled-coil region" evidence="3">
    <location>
        <begin position="88"/>
        <end position="115"/>
    </location>
</feature>
<name>A0ABV0VMG6_9TELE</name>
<keyword evidence="5" id="KW-1185">Reference proteome</keyword>
<evidence type="ECO:0000256" key="2">
    <source>
        <dbReference type="ARBA" id="ARBA00023203"/>
    </source>
</evidence>
<gene>
    <name evidence="4" type="ORF">XENORESO_019866</name>
</gene>
<sequence length="387" mass="45018">MSKLQDPTLGLSVKSHVLGVFYGLNMEISEKFLNGVLFSSEVRYICCLFSFRQTLQREIEGHQPRVDEVLERGRRMAAAASEEDRPEAERIRDQMQELEQAWARLQDEMAKRRERLSGSNLTQQYYNDADEAEAWIGEQELYMIADEKAKDEQSAMLMLKRHMILKQAVDDYADSIQKLSDRAQKMFAEDHPDGEEIIRRQGQVDKQYAGLKELAEDRRKKLKHTYHHFLLCREVEDLEHWIAERDVVASSQEMGQDLDHVTLLRDKFREFARETGMIGQERVDMVNQTIDELIETGHSEAATLAEWKDSINESWADLLELIDTRSQLLTASYDLLKYFDDGKELVAQIHEKQKELPEDVGEDFSKAESFHRMHAAFERDITALGKQ</sequence>
<protein>
    <recommendedName>
        <fullName evidence="6">Alpha-spectrin</fullName>
    </recommendedName>
</protein>
<dbReference type="PANTHER" id="PTHR11915">
    <property type="entry name" value="SPECTRIN/FILAMIN RELATED CYTOSKELETAL PROTEIN"/>
    <property type="match status" value="1"/>
</dbReference>
<accession>A0ABV0VMG6</accession>